<sequence>MFEKLYDEHENVHIRFLGFMTHENRYDFGVIYTNMFFGKPLVVCMQTGRATLLGPDDVENTQHLQEIFKLVSEEEANDLAQFFKFLVPQTSSVHAEHEE</sequence>
<accession>A0AAX2CJG2</accession>
<dbReference type="AlphaFoldDB" id="A0AAX2CJG2"/>
<evidence type="ECO:0008006" key="3">
    <source>
        <dbReference type="Google" id="ProtNLM"/>
    </source>
</evidence>
<dbReference type="Proteomes" id="UP000242164">
    <property type="component" value="Unassembled WGS sequence"/>
</dbReference>
<dbReference type="GeneID" id="33897923"/>
<dbReference type="InterPro" id="IPR021415">
    <property type="entry name" value="SAV0927-like"/>
</dbReference>
<dbReference type="RefSeq" id="WP_012095125.1">
    <property type="nucleotide sequence ID" value="NZ_CP024096.1"/>
</dbReference>
<reference evidence="1 2" key="1">
    <citation type="submission" date="2016-08" db="EMBL/GenBank/DDBJ databases">
        <authorList>
            <person name="Loux V."/>
            <person name="Rue O."/>
        </authorList>
    </citation>
    <scope>NUCLEOTIDE SEQUENCE [LARGE SCALE GENOMIC DNA]</scope>
    <source>
        <strain evidence="1 2">AFSSA_08CEB44bac</strain>
    </source>
</reference>
<dbReference type="EMBL" id="FMIK01000040">
    <property type="protein sequence ID" value="SCL98478.1"/>
    <property type="molecule type" value="Genomic_DNA"/>
</dbReference>
<organism evidence="1 2">
    <name type="scientific">Bacillus cytotoxicus</name>
    <dbReference type="NCBI Taxonomy" id="580165"/>
    <lineage>
        <taxon>Bacteria</taxon>
        <taxon>Bacillati</taxon>
        <taxon>Bacillota</taxon>
        <taxon>Bacilli</taxon>
        <taxon>Bacillales</taxon>
        <taxon>Bacillaceae</taxon>
        <taxon>Bacillus</taxon>
        <taxon>Bacillus cereus group</taxon>
    </lineage>
</organism>
<comment type="caution">
    <text evidence="1">The sequence shown here is derived from an EMBL/GenBank/DDBJ whole genome shotgun (WGS) entry which is preliminary data.</text>
</comment>
<protein>
    <recommendedName>
        <fullName evidence="3">DUF3055 domain-containing protein</fullName>
    </recommendedName>
</protein>
<gene>
    <name evidence="1" type="ORF">BCB44BAC_03016</name>
</gene>
<evidence type="ECO:0000313" key="1">
    <source>
        <dbReference type="EMBL" id="SCL98478.1"/>
    </source>
</evidence>
<dbReference type="Pfam" id="PF11256">
    <property type="entry name" value="SAV0927-like"/>
    <property type="match status" value="1"/>
</dbReference>
<evidence type="ECO:0000313" key="2">
    <source>
        <dbReference type="Proteomes" id="UP000242164"/>
    </source>
</evidence>
<name>A0AAX2CJG2_9BACI</name>
<proteinExistence type="predicted"/>